<accession>A0ACC0DEJ8</accession>
<evidence type="ECO:0000313" key="1">
    <source>
        <dbReference type="EMBL" id="KAI6091064.1"/>
    </source>
</evidence>
<reference evidence="1 2" key="1">
    <citation type="journal article" date="2022" name="New Phytol.">
        <title>Ecological generalism drives hyperdiversity of secondary metabolite gene clusters in xylarialean endophytes.</title>
        <authorList>
            <person name="Franco M.E.E."/>
            <person name="Wisecaver J.H."/>
            <person name="Arnold A.E."/>
            <person name="Ju Y.M."/>
            <person name="Slot J.C."/>
            <person name="Ahrendt S."/>
            <person name="Moore L.P."/>
            <person name="Eastman K.E."/>
            <person name="Scott K."/>
            <person name="Konkel Z."/>
            <person name="Mondo S.J."/>
            <person name="Kuo A."/>
            <person name="Hayes R.D."/>
            <person name="Haridas S."/>
            <person name="Andreopoulos B."/>
            <person name="Riley R."/>
            <person name="LaButti K."/>
            <person name="Pangilinan J."/>
            <person name="Lipzen A."/>
            <person name="Amirebrahimi M."/>
            <person name="Yan J."/>
            <person name="Adam C."/>
            <person name="Keymanesh K."/>
            <person name="Ng V."/>
            <person name="Louie K."/>
            <person name="Northen T."/>
            <person name="Drula E."/>
            <person name="Henrissat B."/>
            <person name="Hsieh H.M."/>
            <person name="Youens-Clark K."/>
            <person name="Lutzoni F."/>
            <person name="Miadlikowska J."/>
            <person name="Eastwood D.C."/>
            <person name="Hamelin R.C."/>
            <person name="Grigoriev I.V."/>
            <person name="U'Ren J.M."/>
        </authorList>
    </citation>
    <scope>NUCLEOTIDE SEQUENCE [LARGE SCALE GENOMIC DNA]</scope>
    <source>
        <strain evidence="1 2">ER1909</strain>
    </source>
</reference>
<protein>
    <submittedName>
        <fullName evidence="1">Uncharacterized protein</fullName>
    </submittedName>
</protein>
<sequence length="276" mass="30027">MGFLKVCDSCPHKPWNACCGNTNSSSACCRCARGRIHGGRENNAASHSSSSDDGKKLKLTAAASSAADYQWSRSTTQEDRDHADLRQLQWLDDVAYMSNIFPTNPASDSRSFYPDPRDEPPPFYTPPRLTPQQTFNDNVRAHYTSPPLQPLPPPSNPQVRVRNVPPPRSSPQGSAGPPQAWGSVAQHGSPAPMSYGSPMPAPYNGGGPIAGIYNNPNSPNPGPYGPHQPAPGPPVGAPYGQYRPEPRTSLQAAAWNSQQYYPAMQNNQFYPQQPYR</sequence>
<evidence type="ECO:0000313" key="2">
    <source>
        <dbReference type="Proteomes" id="UP001497680"/>
    </source>
</evidence>
<proteinExistence type="predicted"/>
<dbReference type="EMBL" id="MU394288">
    <property type="protein sequence ID" value="KAI6091064.1"/>
    <property type="molecule type" value="Genomic_DNA"/>
</dbReference>
<comment type="caution">
    <text evidence="1">The sequence shown here is derived from an EMBL/GenBank/DDBJ whole genome shotgun (WGS) entry which is preliminary data.</text>
</comment>
<gene>
    <name evidence="1" type="ORF">F4821DRAFT_255351</name>
</gene>
<organism evidence="1 2">
    <name type="scientific">Hypoxylon rubiginosum</name>
    <dbReference type="NCBI Taxonomy" id="110542"/>
    <lineage>
        <taxon>Eukaryota</taxon>
        <taxon>Fungi</taxon>
        <taxon>Dikarya</taxon>
        <taxon>Ascomycota</taxon>
        <taxon>Pezizomycotina</taxon>
        <taxon>Sordariomycetes</taxon>
        <taxon>Xylariomycetidae</taxon>
        <taxon>Xylariales</taxon>
        <taxon>Hypoxylaceae</taxon>
        <taxon>Hypoxylon</taxon>
    </lineage>
</organism>
<keyword evidence="2" id="KW-1185">Reference proteome</keyword>
<dbReference type="Proteomes" id="UP001497680">
    <property type="component" value="Unassembled WGS sequence"/>
</dbReference>
<name>A0ACC0DEJ8_9PEZI</name>